<dbReference type="InterPro" id="IPR048258">
    <property type="entry name" value="Cyclins_cyclin-box"/>
</dbReference>
<feature type="compositionally biased region" description="Polar residues" evidence="16">
    <location>
        <begin position="819"/>
        <end position="835"/>
    </location>
</feature>
<dbReference type="InterPro" id="IPR031518">
    <property type="entry name" value="DUF4693"/>
</dbReference>
<dbReference type="SMART" id="SM00385">
    <property type="entry name" value="CYCLIN"/>
    <property type="match status" value="2"/>
</dbReference>
<evidence type="ECO:0000256" key="11">
    <source>
        <dbReference type="ARBA" id="ARBA00023212"/>
    </source>
</evidence>
<dbReference type="Pfam" id="PF00134">
    <property type="entry name" value="Cyclin_N"/>
    <property type="match status" value="1"/>
</dbReference>
<dbReference type="eggNOG" id="KOG0059">
    <property type="taxonomic scope" value="Eukaryota"/>
</dbReference>
<evidence type="ECO:0000256" key="9">
    <source>
        <dbReference type="ARBA" id="ARBA00022786"/>
    </source>
</evidence>
<dbReference type="FunFam" id="1.10.472.10:FF:000038">
    <property type="entry name" value="Cyclin F"/>
    <property type="match status" value="1"/>
</dbReference>
<dbReference type="Pfam" id="PF12937">
    <property type="entry name" value="F-box-like"/>
    <property type="match status" value="1"/>
</dbReference>
<dbReference type="PANTHER" id="PTHR14870">
    <property type="entry name" value="TUBULIN EPSILON AND DELTA COMPLEX PROTEIN 2"/>
    <property type="match status" value="1"/>
</dbReference>
<dbReference type="Gene3D" id="1.10.472.10">
    <property type="entry name" value="Cyclin-like"/>
    <property type="match status" value="2"/>
</dbReference>
<dbReference type="CDD" id="cd20521">
    <property type="entry name" value="CYCLIN_CCNF_rpt1"/>
    <property type="match status" value="1"/>
</dbReference>
<organism evidence="18 19">
    <name type="scientific">Fukomys damarensis</name>
    <name type="common">Damaraland mole rat</name>
    <name type="synonym">Cryptomys damarensis</name>
    <dbReference type="NCBI Taxonomy" id="885580"/>
    <lineage>
        <taxon>Eukaryota</taxon>
        <taxon>Metazoa</taxon>
        <taxon>Chordata</taxon>
        <taxon>Craniata</taxon>
        <taxon>Vertebrata</taxon>
        <taxon>Euteleostomi</taxon>
        <taxon>Mammalia</taxon>
        <taxon>Eutheria</taxon>
        <taxon>Euarchontoglires</taxon>
        <taxon>Glires</taxon>
        <taxon>Rodentia</taxon>
        <taxon>Hystricomorpha</taxon>
        <taxon>Bathyergidae</taxon>
        <taxon>Fukomys</taxon>
    </lineage>
</organism>
<evidence type="ECO:0000256" key="5">
    <source>
        <dbReference type="ARBA" id="ARBA00019493"/>
    </source>
</evidence>
<keyword evidence="9" id="KW-0833">Ubl conjugation pathway</keyword>
<feature type="compositionally biased region" description="Polar residues" evidence="16">
    <location>
        <begin position="973"/>
        <end position="1006"/>
    </location>
</feature>
<dbReference type="PANTHER" id="PTHR14870:SF1">
    <property type="entry name" value="TUBULIN EPSILON AND DELTA COMPLEX PROTEIN 2"/>
    <property type="match status" value="1"/>
</dbReference>
<feature type="domain" description="F-box" evidence="17">
    <location>
        <begin position="99"/>
        <end position="146"/>
    </location>
</feature>
<dbReference type="EMBL" id="KN123713">
    <property type="protein sequence ID" value="KFO23859.1"/>
    <property type="molecule type" value="Genomic_DNA"/>
</dbReference>
<dbReference type="PROSITE" id="PS50181">
    <property type="entry name" value="FBOX"/>
    <property type="match status" value="1"/>
</dbReference>
<comment type="similarity">
    <text evidence="4">Belongs to the cyclin family. Cyclin AB subfamily.</text>
</comment>
<dbReference type="Gene3D" id="1.25.40.10">
    <property type="entry name" value="Tetratricopeptide repeat domain"/>
    <property type="match status" value="1"/>
</dbReference>
<dbReference type="InterPro" id="IPR036047">
    <property type="entry name" value="F-box-like_dom_sf"/>
</dbReference>
<keyword evidence="6" id="KW-0963">Cytoplasm</keyword>
<evidence type="ECO:0000256" key="6">
    <source>
        <dbReference type="ARBA" id="ARBA00022490"/>
    </source>
</evidence>
<keyword evidence="11" id="KW-0206">Cytoskeleton</keyword>
<evidence type="ECO:0000313" key="18">
    <source>
        <dbReference type="EMBL" id="KFO23859.1"/>
    </source>
</evidence>
<accession>A0A091CW03</accession>
<feature type="compositionally biased region" description="Low complexity" evidence="16">
    <location>
        <begin position="761"/>
        <end position="778"/>
    </location>
</feature>
<dbReference type="SUPFAM" id="SSF52540">
    <property type="entry name" value="P-loop containing nucleoside triphosphate hydrolases"/>
    <property type="match status" value="1"/>
</dbReference>
<evidence type="ECO:0000259" key="17">
    <source>
        <dbReference type="PROSITE" id="PS50181"/>
    </source>
</evidence>
<protein>
    <recommendedName>
        <fullName evidence="5">Cyclin-F</fullName>
    </recommendedName>
</protein>
<evidence type="ECO:0000313" key="19">
    <source>
        <dbReference type="Proteomes" id="UP000028990"/>
    </source>
</evidence>
<dbReference type="SUPFAM" id="SSF47954">
    <property type="entry name" value="Cyclin-like"/>
    <property type="match status" value="2"/>
</dbReference>
<dbReference type="Pfam" id="PF15764">
    <property type="entry name" value="DUF4693"/>
    <property type="match status" value="1"/>
</dbReference>
<proteinExistence type="inferred from homology"/>
<reference evidence="18 19" key="1">
    <citation type="submission" date="2013-11" db="EMBL/GenBank/DDBJ databases">
        <title>The Damaraland mole rat (Fukomys damarensis) genome and evolution of African mole rats.</title>
        <authorList>
            <person name="Gladyshev V.N."/>
            <person name="Fang X."/>
        </authorList>
    </citation>
    <scope>NUCLEOTIDE SEQUENCE [LARGE SCALE GENOMIC DNA]</scope>
    <source>
        <tissue evidence="18">Liver</tissue>
    </source>
</reference>
<keyword evidence="19" id="KW-1185">Reference proteome</keyword>
<dbReference type="InterPro" id="IPR006671">
    <property type="entry name" value="Cyclin_N"/>
</dbReference>
<evidence type="ECO:0000256" key="16">
    <source>
        <dbReference type="SAM" id="MobiDB-lite"/>
    </source>
</evidence>
<evidence type="ECO:0000256" key="8">
    <source>
        <dbReference type="ARBA" id="ARBA00022776"/>
    </source>
</evidence>
<name>A0A091CW03_FUKDA</name>
<evidence type="ECO:0000256" key="4">
    <source>
        <dbReference type="ARBA" id="ARBA00006955"/>
    </source>
</evidence>
<evidence type="ECO:0000256" key="12">
    <source>
        <dbReference type="ARBA" id="ARBA00023242"/>
    </source>
</evidence>
<evidence type="ECO:0000256" key="3">
    <source>
        <dbReference type="ARBA" id="ARBA00004556"/>
    </source>
</evidence>
<dbReference type="GO" id="GO:0048471">
    <property type="term" value="C:perinuclear region of cytoplasm"/>
    <property type="evidence" value="ECO:0007669"/>
    <property type="project" value="UniProtKB-SubCell"/>
</dbReference>
<sequence length="1304" mass="144583">MAQPAWTLGHGSAIHHYEAVPLPPKVLILDEPTLDMDATSRRVIWNLLPQQKWDCTILLTTRRRPSGDCIAIMVKMIHCRCAKCFCYPTKRRIRRRPRNLSILSLPEDVLFHILKWLSVGDILAVRAVHSHLKYLVDNHSSVWACASFQELWPSPKNLKLFERAAEKGNFEAAVKLGIAYLYNEGLSVSDEARAEVNGLKASHFFSLAERLNVSASPFIWLFIRPPWSVSGSCCKAVVHESLRAECQLRRTHKASILHCLGRVLNLFEDEEKRKQARDLFEESAHQGCLASSYLLWESDRKTDMSDPGRCLHSFRKLRDYAAKGCWEAQLALAKACANGNQLGLEAKACSEVVCQLFQASQAVSKQQVFSVQKGLNDTMRYILIDWLVEVATMKDFTSLCLHLTVECVDRYLRRRVVPRYKLQLLGIACMVICTRFISKEILTIREAVWLTDNTYKYEDLVRMMGEIVSALDGKIRVPTVVDYKEVLLTLVSVAPRTQHLCSFLCELSLLHTSLSAYAPAHLASAALLLARVMHGQTQPWTTQLWDLTGFSCEDLMPCVLNLHKKCFHDDAPKDYRQVSLTAVKQRFEDKRYEEPNQEEVLSYSQLCTALGVKESPEPVSFPSSGEICPFLSSPSGRRTKRKRENSLQEDRGSFVTTPTAELSSQEETLLGSFLDWSLDCCSGYEGDQESEGEKEGDVTAPSGVLDVTVVYLNPEQHCCQESSDEEACPEDKGHQMPGTQTPPTPGLRPLLCRRKPSKDITTSGYSSVSSTSPTSSVDGGSGDPSQSTSVLSLGSNPNTPPCHHQAKKSCLQCRPPNPLESTLPQQQVKRQNLSTHSDEDMNLGFLKLGSLLCGRGETSGCKDPGAGEAVMLRGDSGRRLVAELQGALDACAERQRQLERSLRVSRRLLQAWEPAGTSALEPPPGSGTKEEDPSPACTPSPQDFKELELLTQALEKAVQVRKGVSKTGKKTRMSSLQSGTVAASPGTTASALPQASSQAGHCSSRTRPTKGIHQTVVPAKDHPEHRLLSVRDRPHAVHIRARGTRLEPSHGEQMTPSASPHAAETFTLKEKGTLLQLPLAFRKAASRNSCLWTQLNSTQTSDATDATSAAKTRFLQKMQMASSTSSSRFSAVEVEMEVQCLQKACALLRLRMEEELSAAPVDWMQEYRCLLTLEGLQAMVEQCLHKLQELRAAQTEQLPGPCLIGRPLRASLPCGSRVCTSWGPQLLLYSSTQELQTLATLRLRVAMLEQQVHLEKVLMAELLPMVSTQEPRGPAWLALCRAAHSLLCEGGERFLTILQEDPAD</sequence>
<gene>
    <name evidence="18" type="ORF">H920_14735</name>
</gene>
<dbReference type="CDD" id="cd22082">
    <property type="entry name" value="F-box_FBXO1"/>
    <property type="match status" value="1"/>
</dbReference>
<feature type="region of interest" description="Disordered" evidence="16">
    <location>
        <begin position="632"/>
        <end position="662"/>
    </location>
</feature>
<dbReference type="InterPro" id="IPR036915">
    <property type="entry name" value="Cyclin-like_sf"/>
</dbReference>
<dbReference type="Proteomes" id="UP000028990">
    <property type="component" value="Unassembled WGS sequence"/>
</dbReference>
<dbReference type="InterPro" id="IPR011990">
    <property type="entry name" value="TPR-like_helical_dom_sf"/>
</dbReference>
<feature type="region of interest" description="Disordered" evidence="16">
    <location>
        <begin position="913"/>
        <end position="942"/>
    </location>
</feature>
<dbReference type="Pfam" id="PF02984">
    <property type="entry name" value="Cyclin_C"/>
    <property type="match status" value="1"/>
</dbReference>
<feature type="compositionally biased region" description="Polar residues" evidence="16">
    <location>
        <begin position="786"/>
        <end position="797"/>
    </location>
</feature>
<evidence type="ECO:0000256" key="2">
    <source>
        <dbReference type="ARBA" id="ARBA00004123"/>
    </source>
</evidence>
<dbReference type="PROSITE" id="PS00292">
    <property type="entry name" value="CYCLINS"/>
    <property type="match status" value="1"/>
</dbReference>
<feature type="region of interest" description="Disordered" evidence="16">
    <location>
        <begin position="964"/>
        <end position="1009"/>
    </location>
</feature>
<dbReference type="FunFam" id="1.10.472.10:FF:000055">
    <property type="entry name" value="Cyclin F"/>
    <property type="match status" value="1"/>
</dbReference>
<dbReference type="GO" id="GO:0051301">
    <property type="term" value="P:cell division"/>
    <property type="evidence" value="ECO:0007669"/>
    <property type="project" value="UniProtKB-KW"/>
</dbReference>
<dbReference type="InterPro" id="IPR004367">
    <property type="entry name" value="Cyclin_C-dom"/>
</dbReference>
<evidence type="ECO:0000256" key="14">
    <source>
        <dbReference type="ARBA" id="ARBA00064437"/>
    </source>
</evidence>
<comment type="subcellular location">
    <subcellularLocation>
        <location evidence="1">Cytoplasm</location>
        <location evidence="1">Cytoskeleton</location>
        <location evidence="1">Microtubule organizing center</location>
        <location evidence="1">Centrosome</location>
        <location evidence="1">Centriole</location>
    </subcellularLocation>
    <subcellularLocation>
        <location evidence="3">Cytoplasm</location>
        <location evidence="3">Perinuclear region</location>
    </subcellularLocation>
    <subcellularLocation>
        <location evidence="2">Nucleus</location>
    </subcellularLocation>
</comment>
<dbReference type="GO" id="GO:0010826">
    <property type="term" value="P:negative regulation of centrosome duplication"/>
    <property type="evidence" value="ECO:0007669"/>
    <property type="project" value="UniProtKB-ARBA"/>
</dbReference>
<keyword evidence="13" id="KW-0131">Cell cycle</keyword>
<dbReference type="InterPro" id="IPR027417">
    <property type="entry name" value="P-loop_NTPase"/>
</dbReference>
<dbReference type="SMART" id="SM00256">
    <property type="entry name" value="FBOX"/>
    <property type="match status" value="1"/>
</dbReference>
<keyword evidence="7" id="KW-0132">Cell division</keyword>
<evidence type="ECO:0000256" key="7">
    <source>
        <dbReference type="ARBA" id="ARBA00022618"/>
    </source>
</evidence>
<keyword evidence="8" id="KW-0498">Mitosis</keyword>
<dbReference type="InterPro" id="IPR001810">
    <property type="entry name" value="F-box_dom"/>
</dbReference>
<dbReference type="eggNOG" id="KOG0654">
    <property type="taxonomic scope" value="Eukaryota"/>
</dbReference>
<evidence type="ECO:0000256" key="13">
    <source>
        <dbReference type="ARBA" id="ARBA00023306"/>
    </source>
</evidence>
<dbReference type="SUPFAM" id="SSF81383">
    <property type="entry name" value="F-box domain"/>
    <property type="match status" value="1"/>
</dbReference>
<dbReference type="STRING" id="885580.ENSFDAP00000003425"/>
<dbReference type="InterPro" id="IPR013763">
    <property type="entry name" value="Cyclin-like_dom"/>
</dbReference>
<evidence type="ECO:0000256" key="10">
    <source>
        <dbReference type="ARBA" id="ARBA00023127"/>
    </source>
</evidence>
<dbReference type="Gene3D" id="3.40.50.300">
    <property type="entry name" value="P-loop containing nucleotide triphosphate hydrolases"/>
    <property type="match status" value="1"/>
</dbReference>
<dbReference type="GO" id="GO:0005814">
    <property type="term" value="C:centriole"/>
    <property type="evidence" value="ECO:0007669"/>
    <property type="project" value="UniProtKB-SubCell"/>
</dbReference>
<keyword evidence="10 15" id="KW-0195">Cyclin</keyword>
<feature type="region of interest" description="Disordered" evidence="16">
    <location>
        <begin position="722"/>
        <end position="836"/>
    </location>
</feature>
<keyword evidence="12" id="KW-0539">Nucleus</keyword>
<evidence type="ECO:0000256" key="1">
    <source>
        <dbReference type="ARBA" id="ARBA00004114"/>
    </source>
</evidence>
<evidence type="ECO:0000256" key="15">
    <source>
        <dbReference type="RuleBase" id="RU000383"/>
    </source>
</evidence>
<dbReference type="CDD" id="cd20522">
    <property type="entry name" value="CYCLIN_CCNF_rpt2"/>
    <property type="match status" value="1"/>
</dbReference>
<dbReference type="SMART" id="SM01332">
    <property type="entry name" value="Cyclin_C"/>
    <property type="match status" value="1"/>
</dbReference>
<dbReference type="GO" id="GO:0005634">
    <property type="term" value="C:nucleus"/>
    <property type="evidence" value="ECO:0007669"/>
    <property type="project" value="UniProtKB-SubCell"/>
</dbReference>
<comment type="subunit">
    <text evidence="14">Component of the SCF(CCNF) complex consisting of CUL1, RBX1, SKP1 and CCNF. Interacts with SKP1. Interacts with CUL1. Interacts with CCNB1; interaction is required for nuclear localization of CCNB1. Interacts with CCP110; this interaction leads to CCP110 ubiquitination and degradation via the proteasome pathway. Interacts (via the Cyclin N-terminal domain) with MYBL2/BMYB. Interacts with FZR1/CDH1 (via N-terminus). Interacts with RRM2 (via Cy motif and when phosphorylated at 'Thr-33'); the interaction occurs exclusively in G2 and early M. Interacts with CDC6 (via Cy motif); the interaction takes place during G2 and M phase.</text>
</comment>